<dbReference type="Pfam" id="PF08281">
    <property type="entry name" value="Sigma70_r4_2"/>
    <property type="match status" value="1"/>
</dbReference>
<dbReference type="Gene3D" id="1.10.10.10">
    <property type="entry name" value="Winged helix-like DNA-binding domain superfamily/Winged helix DNA-binding domain"/>
    <property type="match status" value="1"/>
</dbReference>
<evidence type="ECO:0000256" key="1">
    <source>
        <dbReference type="ARBA" id="ARBA00010641"/>
    </source>
</evidence>
<evidence type="ECO:0000259" key="7">
    <source>
        <dbReference type="Pfam" id="PF04542"/>
    </source>
</evidence>
<evidence type="ECO:0000259" key="8">
    <source>
        <dbReference type="Pfam" id="PF08281"/>
    </source>
</evidence>
<dbReference type="InterPro" id="IPR013249">
    <property type="entry name" value="RNA_pol_sigma70_r4_t2"/>
</dbReference>
<dbReference type="NCBIfam" id="TIGR02937">
    <property type="entry name" value="sigma70-ECF"/>
    <property type="match status" value="1"/>
</dbReference>
<evidence type="ECO:0000313" key="10">
    <source>
        <dbReference type="Proteomes" id="UP000481583"/>
    </source>
</evidence>
<proteinExistence type="inferred from homology"/>
<dbReference type="InterPro" id="IPR013325">
    <property type="entry name" value="RNA_pol_sigma_r2"/>
</dbReference>
<keyword evidence="3" id="KW-0805">Transcription regulation</keyword>
<dbReference type="PANTHER" id="PTHR43133">
    <property type="entry name" value="RNA POLYMERASE ECF-TYPE SIGMA FACTO"/>
    <property type="match status" value="1"/>
</dbReference>
<dbReference type="GO" id="GO:0003677">
    <property type="term" value="F:DNA binding"/>
    <property type="evidence" value="ECO:0007669"/>
    <property type="project" value="InterPro"/>
</dbReference>
<dbReference type="SUPFAM" id="SSF88946">
    <property type="entry name" value="Sigma2 domain of RNA polymerase sigma factors"/>
    <property type="match status" value="1"/>
</dbReference>
<comment type="caution">
    <text evidence="9">The sequence shown here is derived from an EMBL/GenBank/DDBJ whole genome shotgun (WGS) entry which is preliminary data.</text>
</comment>
<name>A0A6G4U8G4_9ACTN</name>
<comment type="similarity">
    <text evidence="1">Belongs to the sigma-70 factor family. ECF subfamily.</text>
</comment>
<dbReference type="InterPro" id="IPR014284">
    <property type="entry name" value="RNA_pol_sigma-70_dom"/>
</dbReference>
<organism evidence="9 10">
    <name type="scientific">Streptomyces coryli</name>
    <dbReference type="NCBI Taxonomy" id="1128680"/>
    <lineage>
        <taxon>Bacteria</taxon>
        <taxon>Bacillati</taxon>
        <taxon>Actinomycetota</taxon>
        <taxon>Actinomycetes</taxon>
        <taxon>Kitasatosporales</taxon>
        <taxon>Streptomycetaceae</taxon>
        <taxon>Streptomyces</taxon>
    </lineage>
</organism>
<evidence type="ECO:0000256" key="4">
    <source>
        <dbReference type="ARBA" id="ARBA00023082"/>
    </source>
</evidence>
<dbReference type="AlphaFoldDB" id="A0A6G4U8G4"/>
<gene>
    <name evidence="9" type="ORF">G5C51_29365</name>
</gene>
<reference evidence="9 10" key="1">
    <citation type="submission" date="2020-02" db="EMBL/GenBank/DDBJ databases">
        <title>Whole-genome analyses of novel actinobacteria.</title>
        <authorList>
            <person name="Sahin N."/>
        </authorList>
    </citation>
    <scope>NUCLEOTIDE SEQUENCE [LARGE SCALE GENOMIC DNA]</scope>
    <source>
        <strain evidence="9 10">A7024</strain>
    </source>
</reference>
<feature type="domain" description="RNA polymerase sigma-70 region 2" evidence="7">
    <location>
        <begin position="10"/>
        <end position="75"/>
    </location>
</feature>
<dbReference type="PANTHER" id="PTHR43133:SF25">
    <property type="entry name" value="RNA POLYMERASE SIGMA FACTOR RFAY-RELATED"/>
    <property type="match status" value="1"/>
</dbReference>
<dbReference type="EMBL" id="JAAKZV010000175">
    <property type="protein sequence ID" value="NGN67996.1"/>
    <property type="molecule type" value="Genomic_DNA"/>
</dbReference>
<dbReference type="SUPFAM" id="SSF46894">
    <property type="entry name" value="C-terminal effector domain of the bipartite response regulators"/>
    <property type="match status" value="1"/>
</dbReference>
<keyword evidence="5" id="KW-0804">Transcription</keyword>
<dbReference type="RefSeq" id="WP_165241530.1">
    <property type="nucleotide sequence ID" value="NZ_JAAKZV010000175.1"/>
</dbReference>
<evidence type="ECO:0000313" key="9">
    <source>
        <dbReference type="EMBL" id="NGN67996.1"/>
    </source>
</evidence>
<dbReference type="InterPro" id="IPR016032">
    <property type="entry name" value="Sig_transdc_resp-reg_C-effctor"/>
</dbReference>
<keyword evidence="10" id="KW-1185">Reference proteome</keyword>
<dbReference type="InterPro" id="IPR007627">
    <property type="entry name" value="RNA_pol_sigma70_r2"/>
</dbReference>
<accession>A0A6G4U8G4</accession>
<evidence type="ECO:0000256" key="5">
    <source>
        <dbReference type="ARBA" id="ARBA00023163"/>
    </source>
</evidence>
<keyword evidence="4" id="KW-0731">Sigma factor</keyword>
<evidence type="ECO:0000256" key="3">
    <source>
        <dbReference type="ARBA" id="ARBA00023015"/>
    </source>
</evidence>
<dbReference type="GO" id="GO:0006352">
    <property type="term" value="P:DNA-templated transcription initiation"/>
    <property type="evidence" value="ECO:0007669"/>
    <property type="project" value="InterPro"/>
</dbReference>
<dbReference type="Pfam" id="PF04542">
    <property type="entry name" value="Sigma70_r2"/>
    <property type="match status" value="1"/>
</dbReference>
<dbReference type="InterPro" id="IPR036388">
    <property type="entry name" value="WH-like_DNA-bd_sf"/>
</dbReference>
<evidence type="ECO:0000256" key="6">
    <source>
        <dbReference type="ARBA" id="ARBA00024701"/>
    </source>
</evidence>
<dbReference type="Gene3D" id="1.10.1740.10">
    <property type="match status" value="1"/>
</dbReference>
<feature type="domain" description="RNA polymerase sigma factor 70 region 4 type 2" evidence="8">
    <location>
        <begin position="110"/>
        <end position="153"/>
    </location>
</feature>
<protein>
    <recommendedName>
        <fullName evidence="2">RNA polymerase sigma factor SigS</fullName>
    </recommendedName>
</protein>
<comment type="function">
    <text evidence="6">Sigma factors are initiation factors that promote the attachment of RNA polymerase to specific initiation sites and are then released. Sigma-S contributes to the protection against external stress, thus playing a role in cellular fitness and survival.</text>
</comment>
<dbReference type="InterPro" id="IPR039425">
    <property type="entry name" value="RNA_pol_sigma-70-like"/>
</dbReference>
<evidence type="ECO:0000256" key="2">
    <source>
        <dbReference type="ARBA" id="ARBA00021245"/>
    </source>
</evidence>
<dbReference type="GO" id="GO:0016987">
    <property type="term" value="F:sigma factor activity"/>
    <property type="evidence" value="ECO:0007669"/>
    <property type="project" value="UniProtKB-KW"/>
</dbReference>
<sequence length="163" mass="18692">MHVAERRWTLVVRERERLLRLARTRLGSTPDAEDCVQEAMIRAATFERLDETRVGPLLTTITLRLCVDQHRRRAREQRMLRGHTAPVGEDVASRLCEQAAGAWLLEQTVALGVREREVLLARASGLTPTETARHLRISVKSAESAFTRARKQLRTRYHAEMSR</sequence>
<dbReference type="Proteomes" id="UP000481583">
    <property type="component" value="Unassembled WGS sequence"/>
</dbReference>